<evidence type="ECO:0000313" key="4">
    <source>
        <dbReference type="Proteomes" id="UP001497623"/>
    </source>
</evidence>
<evidence type="ECO:0000256" key="2">
    <source>
        <dbReference type="SAM" id="SignalP"/>
    </source>
</evidence>
<name>A0AAV2R5P8_MEGNR</name>
<dbReference type="InterPro" id="IPR011256">
    <property type="entry name" value="Reg_factor_effector_dom_sf"/>
</dbReference>
<evidence type="ECO:0000256" key="1">
    <source>
        <dbReference type="ARBA" id="ARBA00009817"/>
    </source>
</evidence>
<feature type="non-terminal residue" evidence="3">
    <location>
        <position position="1"/>
    </location>
</feature>
<dbReference type="SUPFAM" id="SSF55136">
    <property type="entry name" value="Probable bacterial effector-binding domain"/>
    <property type="match status" value="1"/>
</dbReference>
<dbReference type="AlphaFoldDB" id="A0AAV2R5P8"/>
<evidence type="ECO:0008006" key="5">
    <source>
        <dbReference type="Google" id="ProtNLM"/>
    </source>
</evidence>
<keyword evidence="2" id="KW-0732">Signal</keyword>
<dbReference type="FunFam" id="3.20.80.10:FF:000002">
    <property type="entry name" value="Heme-binding protein 2"/>
    <property type="match status" value="1"/>
</dbReference>
<dbReference type="Pfam" id="PF04832">
    <property type="entry name" value="SOUL"/>
    <property type="match status" value="1"/>
</dbReference>
<protein>
    <recommendedName>
        <fullName evidence="5">Heme-binding protein 2</fullName>
    </recommendedName>
</protein>
<organism evidence="3 4">
    <name type="scientific">Meganyctiphanes norvegica</name>
    <name type="common">Northern krill</name>
    <name type="synonym">Thysanopoda norvegica</name>
    <dbReference type="NCBI Taxonomy" id="48144"/>
    <lineage>
        <taxon>Eukaryota</taxon>
        <taxon>Metazoa</taxon>
        <taxon>Ecdysozoa</taxon>
        <taxon>Arthropoda</taxon>
        <taxon>Crustacea</taxon>
        <taxon>Multicrustacea</taxon>
        <taxon>Malacostraca</taxon>
        <taxon>Eumalacostraca</taxon>
        <taxon>Eucarida</taxon>
        <taxon>Euphausiacea</taxon>
        <taxon>Euphausiidae</taxon>
        <taxon>Meganyctiphanes</taxon>
    </lineage>
</organism>
<keyword evidence="4" id="KW-1185">Reference proteome</keyword>
<dbReference type="Proteomes" id="UP001497623">
    <property type="component" value="Unassembled WGS sequence"/>
</dbReference>
<evidence type="ECO:0000313" key="3">
    <source>
        <dbReference type="EMBL" id="CAL4115989.1"/>
    </source>
</evidence>
<accession>A0AAV2R5P8</accession>
<dbReference type="InterPro" id="IPR006917">
    <property type="entry name" value="SOUL_heme-bd"/>
</dbReference>
<feature type="signal peptide" evidence="2">
    <location>
        <begin position="1"/>
        <end position="39"/>
    </location>
</feature>
<proteinExistence type="inferred from homology"/>
<reference evidence="3 4" key="1">
    <citation type="submission" date="2024-05" db="EMBL/GenBank/DDBJ databases">
        <authorList>
            <person name="Wallberg A."/>
        </authorList>
    </citation>
    <scope>NUCLEOTIDE SEQUENCE [LARGE SCALE GENOMIC DNA]</scope>
</reference>
<dbReference type="EMBL" id="CAXKWB010016343">
    <property type="protein sequence ID" value="CAL4115989.1"/>
    <property type="molecule type" value="Genomic_DNA"/>
</dbReference>
<sequence>QSYYNRGSNSVSVFHQNSFRKMHILGFAIVLVVFSLAQAQYETEVNEETPYTVVKTIPVKTVDGDWTIEERDYPAAKWVCHETDRPNSRSQRKSFFSLFKYIVGTNADGAEIPMTAPVSMQKDAGVYRMCFYLPAAHQAAPPAPTDADVFIQDRPSMTVVTRTFGGFATKDSHWETEAKDLKDALQKAGEDKAVDFSTYYRAGYDAPTTFVGRRNEIWYVKN</sequence>
<dbReference type="PANTHER" id="PTHR11220:SF73">
    <property type="entry name" value="HEME-BINDING PROTEIN 2"/>
    <property type="match status" value="1"/>
</dbReference>
<dbReference type="PANTHER" id="PTHR11220">
    <property type="entry name" value="HEME-BINDING PROTEIN-RELATED"/>
    <property type="match status" value="1"/>
</dbReference>
<comment type="caution">
    <text evidence="3">The sequence shown here is derived from an EMBL/GenBank/DDBJ whole genome shotgun (WGS) entry which is preliminary data.</text>
</comment>
<dbReference type="Gene3D" id="3.20.80.10">
    <property type="entry name" value="Regulatory factor, effector binding domain"/>
    <property type="match status" value="1"/>
</dbReference>
<feature type="chain" id="PRO_5043965722" description="Heme-binding protein 2" evidence="2">
    <location>
        <begin position="40"/>
        <end position="222"/>
    </location>
</feature>
<gene>
    <name evidence="3" type="ORF">MNOR_LOCUS20847</name>
</gene>
<comment type="similarity">
    <text evidence="1">Belongs to the HEBP family.</text>
</comment>